<dbReference type="SUPFAM" id="SSF51182">
    <property type="entry name" value="RmlC-like cupins"/>
    <property type="match status" value="1"/>
</dbReference>
<dbReference type="InterPro" id="IPR006044">
    <property type="entry name" value="11S_seedstore_pln"/>
</dbReference>
<dbReference type="InterPro" id="IPR050253">
    <property type="entry name" value="Seed_Storage-Functional"/>
</dbReference>
<dbReference type="PRINTS" id="PR00439">
    <property type="entry name" value="11SGLOBULIN"/>
</dbReference>
<comment type="caution">
    <text evidence="8">The sequence shown here is derived from an EMBL/GenBank/DDBJ whole genome shotgun (WGS) entry which is preliminary data.</text>
</comment>
<sequence>MATRHIHSSPTLPINPTPSTMSKLPLLLLFSFLCLCSAQSGRQTQQWQQPNRCQIQRIQARQPQQRFESEGGVTEIWFQNNDEFRCAGVVLIRQTIKPNSFDLPGQGLHSLIVPGCAETYQSVQQYSQQETQRRGGQVQDEHQKVRRIREGDVVANPTGMVHWYYNDGNTDLVLVSILDTSSNMNQLDQQYRKFYLAGDYSRLQRLQEQRQEEQPQRYQEQGISANNIFGGIDDQILQEVLGVERDLVEKIKGRGDMRGHMIRAKSGFQLIRPSRMEEEYERQSRDVVQNGLEETLCTMRLRENIGKPSRADVYNPQAGRISTVTNNDLPILRLLGLSATRGVLHRNAIYAPHWNLNAHSLIYVTKGSARVQIVGNQQQHAIFDGQVQEGQVLVVPQNYVVVKQAGDRGFEWVSFKTHENAMTHNLVGKTSPFRGLPVDMLASMYQISRQEAENLKYNRGQEMALFVPSYRAQGRASA</sequence>
<evidence type="ECO:0000259" key="7">
    <source>
        <dbReference type="SMART" id="SM00835"/>
    </source>
</evidence>
<dbReference type="EMBL" id="JBBNAF010000013">
    <property type="protein sequence ID" value="KAK9087671.1"/>
    <property type="molecule type" value="Genomic_DNA"/>
</dbReference>
<feature type="domain" description="Cupin type-1" evidence="7">
    <location>
        <begin position="58"/>
        <end position="249"/>
    </location>
</feature>
<name>A0AAP0E6U2_9MAGN</name>
<comment type="similarity">
    <text evidence="1 5">Belongs to the 11S seed storage protein (globulins) family.</text>
</comment>
<dbReference type="InterPro" id="IPR022379">
    <property type="entry name" value="11S_seedstore_CS"/>
</dbReference>
<proteinExistence type="inferred from homology"/>
<comment type="function">
    <text evidence="5">Seed storage protein.</text>
</comment>
<dbReference type="PANTHER" id="PTHR31189">
    <property type="entry name" value="OS03G0336100 PROTEIN-RELATED"/>
    <property type="match status" value="1"/>
</dbReference>
<dbReference type="Gene3D" id="2.60.120.10">
    <property type="entry name" value="Jelly Rolls"/>
    <property type="match status" value="2"/>
</dbReference>
<evidence type="ECO:0000256" key="1">
    <source>
        <dbReference type="ARBA" id="ARBA00007178"/>
    </source>
</evidence>
<evidence type="ECO:0000256" key="5">
    <source>
        <dbReference type="RuleBase" id="RU003681"/>
    </source>
</evidence>
<organism evidence="8 9">
    <name type="scientific">Stephania yunnanensis</name>
    <dbReference type="NCBI Taxonomy" id="152371"/>
    <lineage>
        <taxon>Eukaryota</taxon>
        <taxon>Viridiplantae</taxon>
        <taxon>Streptophyta</taxon>
        <taxon>Embryophyta</taxon>
        <taxon>Tracheophyta</taxon>
        <taxon>Spermatophyta</taxon>
        <taxon>Magnoliopsida</taxon>
        <taxon>Ranunculales</taxon>
        <taxon>Menispermaceae</taxon>
        <taxon>Menispermoideae</taxon>
        <taxon>Cissampelideae</taxon>
        <taxon>Stephania</taxon>
    </lineage>
</organism>
<dbReference type="PANTHER" id="PTHR31189:SF48">
    <property type="entry name" value="LEGUMIN B"/>
    <property type="match status" value="1"/>
</dbReference>
<keyword evidence="9" id="KW-1185">Reference proteome</keyword>
<dbReference type="InterPro" id="IPR011051">
    <property type="entry name" value="RmlC_Cupin_sf"/>
</dbReference>
<dbReference type="Pfam" id="PF00190">
    <property type="entry name" value="Cupin_1"/>
    <property type="match status" value="2"/>
</dbReference>
<evidence type="ECO:0000256" key="3">
    <source>
        <dbReference type="ARBA" id="ARBA00023129"/>
    </source>
</evidence>
<keyword evidence="6" id="KW-0732">Signal</keyword>
<evidence type="ECO:0000256" key="4">
    <source>
        <dbReference type="ARBA" id="ARBA00023157"/>
    </source>
</evidence>
<dbReference type="InterPro" id="IPR014710">
    <property type="entry name" value="RmlC-like_jellyroll"/>
</dbReference>
<dbReference type="GO" id="GO:0045735">
    <property type="term" value="F:nutrient reservoir activity"/>
    <property type="evidence" value="ECO:0007669"/>
    <property type="project" value="UniProtKB-KW"/>
</dbReference>
<dbReference type="PROSITE" id="PS00305">
    <property type="entry name" value="11S_SEED_STORAGE"/>
    <property type="match status" value="1"/>
</dbReference>
<keyword evidence="2 5" id="KW-0758">Storage protein</keyword>
<evidence type="ECO:0000313" key="9">
    <source>
        <dbReference type="Proteomes" id="UP001420932"/>
    </source>
</evidence>
<keyword evidence="3 5" id="KW-0708">Seed storage protein</keyword>
<gene>
    <name evidence="8" type="ORF">Syun_030065</name>
</gene>
<dbReference type="SMART" id="SM00835">
    <property type="entry name" value="Cupin_1"/>
    <property type="match status" value="2"/>
</dbReference>
<accession>A0AAP0E6U2</accession>
<evidence type="ECO:0000256" key="6">
    <source>
        <dbReference type="SAM" id="SignalP"/>
    </source>
</evidence>
<keyword evidence="4 5" id="KW-1015">Disulfide bond</keyword>
<reference evidence="8 9" key="1">
    <citation type="submission" date="2024-01" db="EMBL/GenBank/DDBJ databases">
        <title>Genome assemblies of Stephania.</title>
        <authorList>
            <person name="Yang L."/>
        </authorList>
    </citation>
    <scope>NUCLEOTIDE SEQUENCE [LARGE SCALE GENOMIC DNA]</scope>
    <source>
        <strain evidence="8">YNDBR</strain>
        <tissue evidence="8">Leaf</tissue>
    </source>
</reference>
<feature type="signal peptide" evidence="6">
    <location>
        <begin position="1"/>
        <end position="38"/>
    </location>
</feature>
<protein>
    <recommendedName>
        <fullName evidence="7">Cupin type-1 domain-containing protein</fullName>
    </recommendedName>
</protein>
<dbReference type="AlphaFoldDB" id="A0AAP0E6U2"/>
<evidence type="ECO:0000313" key="8">
    <source>
        <dbReference type="EMBL" id="KAK9087671.1"/>
    </source>
</evidence>
<dbReference type="CDD" id="cd02243">
    <property type="entry name" value="cupin_11S_legumin_C"/>
    <property type="match status" value="1"/>
</dbReference>
<dbReference type="Proteomes" id="UP001420932">
    <property type="component" value="Unassembled WGS sequence"/>
</dbReference>
<dbReference type="FunFam" id="2.60.120.10:FF:000073">
    <property type="entry name" value="Glycinin G1"/>
    <property type="match status" value="1"/>
</dbReference>
<comment type="subunit">
    <text evidence="5">Hexamer; each subunit is composed of an acidic and a basic chain derived from a single precursor and linked by a disulfide bond.</text>
</comment>
<evidence type="ECO:0000256" key="2">
    <source>
        <dbReference type="ARBA" id="ARBA00022761"/>
    </source>
</evidence>
<feature type="domain" description="Cupin type-1" evidence="7">
    <location>
        <begin position="303"/>
        <end position="453"/>
    </location>
</feature>
<dbReference type="CDD" id="cd02242">
    <property type="entry name" value="cupin_11S_legumin_N"/>
    <property type="match status" value="1"/>
</dbReference>
<feature type="chain" id="PRO_5042985416" description="Cupin type-1 domain-containing protein" evidence="6">
    <location>
        <begin position="39"/>
        <end position="478"/>
    </location>
</feature>
<dbReference type="InterPro" id="IPR006045">
    <property type="entry name" value="Cupin_1"/>
</dbReference>